<feature type="transmembrane region" description="Helical" evidence="1">
    <location>
        <begin position="62"/>
        <end position="79"/>
    </location>
</feature>
<reference evidence="2 3" key="1">
    <citation type="submission" date="2018-05" db="EMBL/GenBank/DDBJ databases">
        <title>Genomic Encyclopedia of Type Strains, Phase IV (KMG-IV): sequencing the most valuable type-strain genomes for metagenomic binning, comparative biology and taxonomic classification.</title>
        <authorList>
            <person name="Goeker M."/>
        </authorList>
    </citation>
    <scope>NUCLEOTIDE SEQUENCE [LARGE SCALE GENOMIC DNA]</scope>
    <source>
        <strain evidence="2 3">DSM 16097</strain>
    </source>
</reference>
<dbReference type="EMBL" id="QGGW01000002">
    <property type="protein sequence ID" value="PWK61651.1"/>
    <property type="molecule type" value="Genomic_DNA"/>
</dbReference>
<gene>
    <name evidence="2" type="ORF">C7455_102343</name>
</gene>
<protein>
    <recommendedName>
        <fullName evidence="4">Ferrochelatase</fullName>
    </recommendedName>
</protein>
<evidence type="ECO:0000256" key="1">
    <source>
        <dbReference type="SAM" id="Phobius"/>
    </source>
</evidence>
<dbReference type="AlphaFoldDB" id="A0A316H2Q8"/>
<dbReference type="Proteomes" id="UP000245708">
    <property type="component" value="Unassembled WGS sequence"/>
</dbReference>
<keyword evidence="1" id="KW-0812">Transmembrane</keyword>
<name>A0A316H2Q8_9RHOB</name>
<evidence type="ECO:0008006" key="4">
    <source>
        <dbReference type="Google" id="ProtNLM"/>
    </source>
</evidence>
<organism evidence="2 3">
    <name type="scientific">Roseicyclus mahoneyensis</name>
    <dbReference type="NCBI Taxonomy" id="164332"/>
    <lineage>
        <taxon>Bacteria</taxon>
        <taxon>Pseudomonadati</taxon>
        <taxon>Pseudomonadota</taxon>
        <taxon>Alphaproteobacteria</taxon>
        <taxon>Rhodobacterales</taxon>
        <taxon>Roseobacteraceae</taxon>
        <taxon>Roseicyclus</taxon>
    </lineage>
</organism>
<evidence type="ECO:0000313" key="2">
    <source>
        <dbReference type="EMBL" id="PWK61651.1"/>
    </source>
</evidence>
<keyword evidence="1" id="KW-1133">Transmembrane helix</keyword>
<evidence type="ECO:0000313" key="3">
    <source>
        <dbReference type="Proteomes" id="UP000245708"/>
    </source>
</evidence>
<keyword evidence="3" id="KW-1185">Reference proteome</keyword>
<accession>A0A316H2Q8</accession>
<keyword evidence="1" id="KW-0472">Membrane</keyword>
<comment type="caution">
    <text evidence="2">The sequence shown here is derived from an EMBL/GenBank/DDBJ whole genome shotgun (WGS) entry which is preliminary data.</text>
</comment>
<sequence>MGALTLRIVREKGRILEDTMKKLALAAVLTVVATGAFAGGYVQPVIDPIIVVEDTSSSAGGILVPILALILIAAAVAANN</sequence>
<proteinExistence type="predicted"/>